<accession>A0A078A796</accession>
<name>A0A078A796_STYLE</name>
<dbReference type="InParanoid" id="A0A078A796"/>
<evidence type="ECO:0000313" key="2">
    <source>
        <dbReference type="Proteomes" id="UP000039865"/>
    </source>
</evidence>
<evidence type="ECO:0000313" key="1">
    <source>
        <dbReference type="EMBL" id="CDW78125.1"/>
    </source>
</evidence>
<organism evidence="1 2">
    <name type="scientific">Stylonychia lemnae</name>
    <name type="common">Ciliate</name>
    <dbReference type="NCBI Taxonomy" id="5949"/>
    <lineage>
        <taxon>Eukaryota</taxon>
        <taxon>Sar</taxon>
        <taxon>Alveolata</taxon>
        <taxon>Ciliophora</taxon>
        <taxon>Intramacronucleata</taxon>
        <taxon>Spirotrichea</taxon>
        <taxon>Stichotrichia</taxon>
        <taxon>Sporadotrichida</taxon>
        <taxon>Oxytrichidae</taxon>
        <taxon>Stylonychinae</taxon>
        <taxon>Stylonychia</taxon>
    </lineage>
</organism>
<dbReference type="AlphaFoldDB" id="A0A078A796"/>
<dbReference type="EMBL" id="CCKQ01006792">
    <property type="protein sequence ID" value="CDW78125.1"/>
    <property type="molecule type" value="Genomic_DNA"/>
</dbReference>
<gene>
    <name evidence="1" type="primary">Contig1363.g1498</name>
    <name evidence="1" type="ORF">STYLEM_7096</name>
</gene>
<sequence length="270" mass="32724">MNVKQQKERKVNKFINKKDTQRDIKLLKTCFTVLKAYLGKKKLEKKELQIINYCKLKIKKLKLRRLFKALKLYVAQTNQWVSQVKRQFQQQTLQNRFIDILNNAQAERLQRRRHIRIMAKIFRYLQYQKNQSLEITREVLSITDYKMVDKSFKKMKRYYKCQSRLQDIEKRLKRRYCYKLKSVAFGSLRFYTQRIKNANNDRILKRFAKNESSFFDDKGDIVLLGDEEQDNFFQIQALSSSQYEYGKAGEYQNKTHITRRLSTHIAIIDK</sequence>
<protein>
    <submittedName>
        <fullName evidence="1">Uncharacterized protein</fullName>
    </submittedName>
</protein>
<reference evidence="1 2" key="1">
    <citation type="submission" date="2014-06" db="EMBL/GenBank/DDBJ databases">
        <authorList>
            <person name="Swart Estienne"/>
        </authorList>
    </citation>
    <scope>NUCLEOTIDE SEQUENCE [LARGE SCALE GENOMIC DNA]</scope>
    <source>
        <strain evidence="1 2">130c</strain>
    </source>
</reference>
<keyword evidence="2" id="KW-1185">Reference proteome</keyword>
<dbReference type="Proteomes" id="UP000039865">
    <property type="component" value="Unassembled WGS sequence"/>
</dbReference>
<proteinExistence type="predicted"/>